<name>A0AAD4LXR2_9AGAM</name>
<evidence type="ECO:0000259" key="1">
    <source>
        <dbReference type="Pfam" id="PF12770"/>
    </source>
</evidence>
<keyword evidence="3" id="KW-1185">Reference proteome</keyword>
<dbReference type="InterPro" id="IPR024983">
    <property type="entry name" value="CHAT_dom"/>
</dbReference>
<protein>
    <submittedName>
        <fullName evidence="2">CHAT domain-containing protein</fullName>
    </submittedName>
</protein>
<comment type="caution">
    <text evidence="2">The sequence shown here is derived from an EMBL/GenBank/DDBJ whole genome shotgun (WGS) entry which is preliminary data.</text>
</comment>
<dbReference type="Pfam" id="PF12770">
    <property type="entry name" value="CHAT"/>
    <property type="match status" value="1"/>
</dbReference>
<dbReference type="AlphaFoldDB" id="A0AAD4LXR2"/>
<dbReference type="EMBL" id="WTXG01000077">
    <property type="protein sequence ID" value="KAI0294283.1"/>
    <property type="molecule type" value="Genomic_DNA"/>
</dbReference>
<organism evidence="2 3">
    <name type="scientific">Multifurca ochricompacta</name>
    <dbReference type="NCBI Taxonomy" id="376703"/>
    <lineage>
        <taxon>Eukaryota</taxon>
        <taxon>Fungi</taxon>
        <taxon>Dikarya</taxon>
        <taxon>Basidiomycota</taxon>
        <taxon>Agaricomycotina</taxon>
        <taxon>Agaricomycetes</taxon>
        <taxon>Russulales</taxon>
        <taxon>Russulaceae</taxon>
        <taxon>Multifurca</taxon>
    </lineage>
</organism>
<reference evidence="2" key="1">
    <citation type="journal article" date="2022" name="New Phytol.">
        <title>Evolutionary transition to the ectomycorrhizal habit in the genomes of a hyperdiverse lineage of mushroom-forming fungi.</title>
        <authorList>
            <person name="Looney B."/>
            <person name="Miyauchi S."/>
            <person name="Morin E."/>
            <person name="Drula E."/>
            <person name="Courty P.E."/>
            <person name="Kohler A."/>
            <person name="Kuo A."/>
            <person name="LaButti K."/>
            <person name="Pangilinan J."/>
            <person name="Lipzen A."/>
            <person name="Riley R."/>
            <person name="Andreopoulos W."/>
            <person name="He G."/>
            <person name="Johnson J."/>
            <person name="Nolan M."/>
            <person name="Tritt A."/>
            <person name="Barry K.W."/>
            <person name="Grigoriev I.V."/>
            <person name="Nagy L.G."/>
            <person name="Hibbett D."/>
            <person name="Henrissat B."/>
            <person name="Matheny P.B."/>
            <person name="Labbe J."/>
            <person name="Martin F.M."/>
        </authorList>
    </citation>
    <scope>NUCLEOTIDE SEQUENCE</scope>
    <source>
        <strain evidence="2">BPL690</strain>
    </source>
</reference>
<dbReference type="Proteomes" id="UP001203297">
    <property type="component" value="Unassembled WGS sequence"/>
</dbReference>
<proteinExistence type="predicted"/>
<sequence length="1046" mass="117839">MNTSLVSISEIDHDIYQIQSIIDHPQSSIDLQALGLAWFTRYMLSDDNDDLDKSILYFTYAIFLPQPSAGHGRNILQVFLDLTDALLLHLEKSKQPEDVEYLIQYLHYLRDQPLQVFDISPNQVTTSLVKALAIQVELQSGDLTNDIEEMAILCRELFLPSEILQNEHFIKTTVASLVQAVTTTSFTVIRREKALCQIVECLREACIHLPNFQHVPLALAHALAHRFHVTYSNADYEEAAAILDRVITSEESSESCRDQALNLLSAIALARSATCGNPEYLEESISRLRALLSVTSLSDFQRTTVTRALKASMSVRSTIFGVPGGLEERHSDLDIPSLRSLVASAVAKSNLVPSLSFSSMDAEKRSQHINALRSMGELNDIADIEGSIKYCRMFLTSPLSNDYFTFATAEKLADLLLRGFHCTHKLEFLNESISLSRDLLNMPVAKPFLLLIFQQLISSLFTRLPLFRRRQGFEEIMRLYSLASKDEHANIPLRFRYSCEWAQVARRARHRSVSFAYQSSMSLMQASLVFAPNLDTQHFRLVSMRENYESLPLDYASYQIEKGQVEKAIEILEQGRALIWSEMRGLRTSIERLHRTNPSLAERFACVNKELEGLTTSISPLGLGGAPGAGGEGMDWFGHLVVKQRKLMEERDELVSEIQALPSFHNFLNLPQFENLRLAASRGPVIVINHSRCRSDIIIITAAAAAATALHQPFPSLITTPDDFYDRANRLRDHLVDARKAGLDSKEYDDALTFVLTELYDLVGRPVLERLCALGIEEQSHVWWCPTSVFCSLPLHAIGPIPSEQGGAKRYFSDLYIPSYTPTLSALIESRNKLGSFNKQKPKLPKPSILLMAQPDDESLPGAWDEMKVVQAVRTKVTSLISEEATRRTVLEGLQDHQFAHFVCHGSLKSGKPFDASFKLHGRERLTLRDIVRSQIPNAEFAFLSACHTAELTDKSITDEALHLTAAMQYCGFGSVVGTMWAMADMDGRDLAKHFYKSMFSNSGTREREVGYYERSGEALRDAVKKLRRKKRMTLERWVNFVHYGG</sequence>
<feature type="domain" description="CHAT" evidence="1">
    <location>
        <begin position="756"/>
        <end position="1045"/>
    </location>
</feature>
<evidence type="ECO:0000313" key="2">
    <source>
        <dbReference type="EMBL" id="KAI0294283.1"/>
    </source>
</evidence>
<evidence type="ECO:0000313" key="3">
    <source>
        <dbReference type="Proteomes" id="UP001203297"/>
    </source>
</evidence>
<gene>
    <name evidence="2" type="ORF">B0F90DRAFT_1940595</name>
</gene>
<accession>A0AAD4LXR2</accession>